<dbReference type="EMBL" id="JAHXZN010000004">
    <property type="protein sequence ID" value="MBW6531540.1"/>
    <property type="molecule type" value="Genomic_DNA"/>
</dbReference>
<reference evidence="1 2" key="1">
    <citation type="submission" date="2021-07" db="EMBL/GenBank/DDBJ databases">
        <title>Sphingomonas sp.</title>
        <authorList>
            <person name="Feng G."/>
            <person name="Li J."/>
            <person name="Pan M."/>
        </authorList>
    </citation>
    <scope>NUCLEOTIDE SEQUENCE [LARGE SCALE GENOMIC DNA]</scope>
    <source>
        <strain evidence="1 2">RRHST34</strain>
    </source>
</reference>
<keyword evidence="2" id="KW-1185">Reference proteome</keyword>
<dbReference type="Proteomes" id="UP000759103">
    <property type="component" value="Unassembled WGS sequence"/>
</dbReference>
<evidence type="ECO:0000313" key="2">
    <source>
        <dbReference type="Proteomes" id="UP000759103"/>
    </source>
</evidence>
<evidence type="ECO:0000313" key="1">
    <source>
        <dbReference type="EMBL" id="MBW6531540.1"/>
    </source>
</evidence>
<protein>
    <submittedName>
        <fullName evidence="1">Uncharacterized protein</fullName>
    </submittedName>
</protein>
<organism evidence="1 2">
    <name type="scientific">Sphingomonas citri</name>
    <dbReference type="NCBI Taxonomy" id="2862499"/>
    <lineage>
        <taxon>Bacteria</taxon>
        <taxon>Pseudomonadati</taxon>
        <taxon>Pseudomonadota</taxon>
        <taxon>Alphaproteobacteria</taxon>
        <taxon>Sphingomonadales</taxon>
        <taxon>Sphingomonadaceae</taxon>
        <taxon>Sphingomonas</taxon>
    </lineage>
</organism>
<dbReference type="RefSeq" id="WP_219748946.1">
    <property type="nucleotide sequence ID" value="NZ_JAHXZN010000004.1"/>
</dbReference>
<accession>A0ABS7BPM2</accession>
<comment type="caution">
    <text evidence="1">The sequence shown here is derived from an EMBL/GenBank/DDBJ whole genome shotgun (WGS) entry which is preliminary data.</text>
</comment>
<sequence length="59" mass="6954">MTTMDDLDYYRRRAEQESQAARHARDAPMRRLHLDLASRYAERIAEAELRAPRPRVGVN</sequence>
<proteinExistence type="predicted"/>
<name>A0ABS7BPM2_9SPHN</name>
<gene>
    <name evidence="1" type="ORF">KZ820_12420</name>
</gene>